<evidence type="ECO:0000313" key="1">
    <source>
        <dbReference type="EMBL" id="CAH1390473.1"/>
    </source>
</evidence>
<accession>A0A9P0E5Y2</accession>
<dbReference type="AlphaFoldDB" id="A0A9P0E5Y2"/>
<reference evidence="1" key="1">
    <citation type="submission" date="2022-01" db="EMBL/GenBank/DDBJ databases">
        <authorList>
            <person name="King R."/>
        </authorList>
    </citation>
    <scope>NUCLEOTIDE SEQUENCE</scope>
</reference>
<sequence>MSEYSEGMREEIARRGANPMILQCSSRRRKRVPSRAALLPFLVKG</sequence>
<organism evidence="1 2">
    <name type="scientific">Nezara viridula</name>
    <name type="common">Southern green stink bug</name>
    <name type="synonym">Cimex viridulus</name>
    <dbReference type="NCBI Taxonomy" id="85310"/>
    <lineage>
        <taxon>Eukaryota</taxon>
        <taxon>Metazoa</taxon>
        <taxon>Ecdysozoa</taxon>
        <taxon>Arthropoda</taxon>
        <taxon>Hexapoda</taxon>
        <taxon>Insecta</taxon>
        <taxon>Pterygota</taxon>
        <taxon>Neoptera</taxon>
        <taxon>Paraneoptera</taxon>
        <taxon>Hemiptera</taxon>
        <taxon>Heteroptera</taxon>
        <taxon>Panheteroptera</taxon>
        <taxon>Pentatomomorpha</taxon>
        <taxon>Pentatomoidea</taxon>
        <taxon>Pentatomidae</taxon>
        <taxon>Pentatominae</taxon>
        <taxon>Nezara</taxon>
    </lineage>
</organism>
<dbReference type="EMBL" id="OV725077">
    <property type="protein sequence ID" value="CAH1390473.1"/>
    <property type="molecule type" value="Genomic_DNA"/>
</dbReference>
<name>A0A9P0E5Y2_NEZVI</name>
<dbReference type="Proteomes" id="UP001152798">
    <property type="component" value="Chromosome 1"/>
</dbReference>
<gene>
    <name evidence="1" type="ORF">NEZAVI_LOCUS1673</name>
</gene>
<proteinExistence type="predicted"/>
<keyword evidence="2" id="KW-1185">Reference proteome</keyword>
<protein>
    <submittedName>
        <fullName evidence="1">Uncharacterized protein</fullName>
    </submittedName>
</protein>
<evidence type="ECO:0000313" key="2">
    <source>
        <dbReference type="Proteomes" id="UP001152798"/>
    </source>
</evidence>